<proteinExistence type="predicted"/>
<dbReference type="EMBL" id="QPJT01000018">
    <property type="protein sequence ID" value="RCX13192.1"/>
    <property type="molecule type" value="Genomic_DNA"/>
</dbReference>
<keyword evidence="2" id="KW-1185">Reference proteome</keyword>
<organism evidence="1 2">
    <name type="scientific">Anaerobacterium chartisolvens</name>
    <dbReference type="NCBI Taxonomy" id="1297424"/>
    <lineage>
        <taxon>Bacteria</taxon>
        <taxon>Bacillati</taxon>
        <taxon>Bacillota</taxon>
        <taxon>Clostridia</taxon>
        <taxon>Eubacteriales</taxon>
        <taxon>Oscillospiraceae</taxon>
        <taxon>Anaerobacterium</taxon>
    </lineage>
</organism>
<comment type="caution">
    <text evidence="1">The sequence shown here is derived from an EMBL/GenBank/DDBJ whole genome shotgun (WGS) entry which is preliminary data.</text>
</comment>
<name>A0A369AUY7_9FIRM</name>
<dbReference type="RefSeq" id="WP_170138171.1">
    <property type="nucleotide sequence ID" value="NZ_QPJT01000018.1"/>
</dbReference>
<reference evidence="1 2" key="1">
    <citation type="submission" date="2018-07" db="EMBL/GenBank/DDBJ databases">
        <title>Genomic Encyclopedia of Type Strains, Phase IV (KMG-IV): sequencing the most valuable type-strain genomes for metagenomic binning, comparative biology and taxonomic classification.</title>
        <authorList>
            <person name="Goeker M."/>
        </authorList>
    </citation>
    <scope>NUCLEOTIDE SEQUENCE [LARGE SCALE GENOMIC DNA]</scope>
    <source>
        <strain evidence="1 2">DSM 27016</strain>
    </source>
</reference>
<dbReference type="Proteomes" id="UP000253034">
    <property type="component" value="Unassembled WGS sequence"/>
</dbReference>
<evidence type="ECO:0000313" key="1">
    <source>
        <dbReference type="EMBL" id="RCX13192.1"/>
    </source>
</evidence>
<accession>A0A369AUY7</accession>
<dbReference type="AlphaFoldDB" id="A0A369AUY7"/>
<protein>
    <submittedName>
        <fullName evidence="1">Uncharacterized protein</fullName>
    </submittedName>
</protein>
<evidence type="ECO:0000313" key="2">
    <source>
        <dbReference type="Proteomes" id="UP000253034"/>
    </source>
</evidence>
<sequence>MLSIGTAVMFSSRKATVLLCREEDALIFIDQHNIKWVDIVLLEPILNSSLKA</sequence>
<gene>
    <name evidence="1" type="ORF">DFR58_1189</name>
</gene>